<evidence type="ECO:0000313" key="2">
    <source>
        <dbReference type="Proteomes" id="UP001188597"/>
    </source>
</evidence>
<reference evidence="1" key="1">
    <citation type="submission" date="2022-12" db="EMBL/GenBank/DDBJ databases">
        <title>Draft genome assemblies for two species of Escallonia (Escalloniales).</title>
        <authorList>
            <person name="Chanderbali A."/>
            <person name="Dervinis C."/>
            <person name="Anghel I."/>
            <person name="Soltis D."/>
            <person name="Soltis P."/>
            <person name="Zapata F."/>
        </authorList>
    </citation>
    <scope>NUCLEOTIDE SEQUENCE</scope>
    <source>
        <strain evidence="1">UCBG64.0493</strain>
        <tissue evidence="1">Leaf</tissue>
    </source>
</reference>
<dbReference type="Proteomes" id="UP001188597">
    <property type="component" value="Unassembled WGS sequence"/>
</dbReference>
<sequence length="50" mass="5227">MVLQTPDAATNWTVSGGSLEASVTLESSDSPIASDAVDSVRKSRLILRPP</sequence>
<comment type="caution">
    <text evidence="1">The sequence shown here is derived from an EMBL/GenBank/DDBJ whole genome shotgun (WGS) entry which is preliminary data.</text>
</comment>
<name>A0AA88VXZ8_9ASTE</name>
<proteinExistence type="predicted"/>
<keyword evidence="2" id="KW-1185">Reference proteome</keyword>
<protein>
    <submittedName>
        <fullName evidence="1">Uncharacterized protein</fullName>
    </submittedName>
</protein>
<evidence type="ECO:0000313" key="1">
    <source>
        <dbReference type="EMBL" id="KAK3016162.1"/>
    </source>
</evidence>
<gene>
    <name evidence="1" type="ORF">RJ639_007702</name>
</gene>
<organism evidence="1 2">
    <name type="scientific">Escallonia herrerae</name>
    <dbReference type="NCBI Taxonomy" id="1293975"/>
    <lineage>
        <taxon>Eukaryota</taxon>
        <taxon>Viridiplantae</taxon>
        <taxon>Streptophyta</taxon>
        <taxon>Embryophyta</taxon>
        <taxon>Tracheophyta</taxon>
        <taxon>Spermatophyta</taxon>
        <taxon>Magnoliopsida</taxon>
        <taxon>eudicotyledons</taxon>
        <taxon>Gunneridae</taxon>
        <taxon>Pentapetalae</taxon>
        <taxon>asterids</taxon>
        <taxon>campanulids</taxon>
        <taxon>Escalloniales</taxon>
        <taxon>Escalloniaceae</taxon>
        <taxon>Escallonia</taxon>
    </lineage>
</organism>
<dbReference type="EMBL" id="JAVXUP010001084">
    <property type="protein sequence ID" value="KAK3016162.1"/>
    <property type="molecule type" value="Genomic_DNA"/>
</dbReference>
<dbReference type="AlphaFoldDB" id="A0AA88VXZ8"/>
<accession>A0AA88VXZ8</accession>